<feature type="domain" description="Helicase-associated" evidence="3">
    <location>
        <begin position="183"/>
        <end position="250"/>
    </location>
</feature>
<evidence type="ECO:0000256" key="2">
    <source>
        <dbReference type="SAM" id="MobiDB-lite"/>
    </source>
</evidence>
<gene>
    <name evidence="4" type="ORF">PINE0816_LOCUS7618</name>
</gene>
<name>A0A7S0C363_9STRA</name>
<evidence type="ECO:0000256" key="1">
    <source>
        <dbReference type="SAM" id="Coils"/>
    </source>
</evidence>
<protein>
    <recommendedName>
        <fullName evidence="3">Helicase-associated domain-containing protein</fullName>
    </recommendedName>
</protein>
<dbReference type="InterPro" id="IPR005114">
    <property type="entry name" value="Helicase_assoc"/>
</dbReference>
<keyword evidence="1" id="KW-0175">Coiled coil</keyword>
<feature type="region of interest" description="Disordered" evidence="2">
    <location>
        <begin position="482"/>
        <end position="509"/>
    </location>
</feature>
<feature type="domain" description="Helicase-associated" evidence="3">
    <location>
        <begin position="102"/>
        <end position="170"/>
    </location>
</feature>
<dbReference type="PANTHER" id="PTHR33418">
    <property type="entry name" value="HELICASE-ASSOCIATED"/>
    <property type="match status" value="1"/>
</dbReference>
<dbReference type="PANTHER" id="PTHR33418:SF1">
    <property type="entry name" value="HELICASE-ASSOCIATED DOMAIN-CONTAINING PROTEIN"/>
    <property type="match status" value="1"/>
</dbReference>
<organism evidence="4">
    <name type="scientific">Proboscia inermis</name>
    <dbReference type="NCBI Taxonomy" id="420281"/>
    <lineage>
        <taxon>Eukaryota</taxon>
        <taxon>Sar</taxon>
        <taxon>Stramenopiles</taxon>
        <taxon>Ochrophyta</taxon>
        <taxon>Bacillariophyta</taxon>
        <taxon>Coscinodiscophyceae</taxon>
        <taxon>Rhizosoleniophycidae</taxon>
        <taxon>Rhizosoleniales</taxon>
        <taxon>Rhizosoleniaceae</taxon>
        <taxon>Proboscia</taxon>
    </lineage>
</organism>
<reference evidence="4" key="1">
    <citation type="submission" date="2021-01" db="EMBL/GenBank/DDBJ databases">
        <authorList>
            <person name="Corre E."/>
            <person name="Pelletier E."/>
            <person name="Niang G."/>
            <person name="Scheremetjew M."/>
            <person name="Finn R."/>
            <person name="Kale V."/>
            <person name="Holt S."/>
            <person name="Cochrane G."/>
            <person name="Meng A."/>
            <person name="Brown T."/>
            <person name="Cohen L."/>
        </authorList>
    </citation>
    <scope>NUCLEOTIDE SEQUENCE</scope>
    <source>
        <strain evidence="4">CCAP1064/1</strain>
    </source>
</reference>
<dbReference type="Pfam" id="PF03457">
    <property type="entry name" value="HA"/>
    <property type="match status" value="5"/>
</dbReference>
<accession>A0A7S0C363</accession>
<feature type="domain" description="Helicase-associated" evidence="3">
    <location>
        <begin position="336"/>
        <end position="404"/>
    </location>
</feature>
<feature type="domain" description="Helicase-associated" evidence="3">
    <location>
        <begin position="260"/>
        <end position="326"/>
    </location>
</feature>
<feature type="coiled-coil region" evidence="1">
    <location>
        <begin position="445"/>
        <end position="479"/>
    </location>
</feature>
<evidence type="ECO:0000313" key="4">
    <source>
        <dbReference type="EMBL" id="CAD8411494.1"/>
    </source>
</evidence>
<dbReference type="Gene3D" id="6.10.140.530">
    <property type="match status" value="5"/>
</dbReference>
<feature type="domain" description="Helicase-associated" evidence="3">
    <location>
        <begin position="21"/>
        <end position="94"/>
    </location>
</feature>
<dbReference type="AlphaFoldDB" id="A0A7S0C363"/>
<feature type="compositionally biased region" description="Basic and acidic residues" evidence="2">
    <location>
        <begin position="482"/>
        <end position="491"/>
    </location>
</feature>
<evidence type="ECO:0000259" key="3">
    <source>
        <dbReference type="Pfam" id="PF03457"/>
    </source>
</evidence>
<sequence length="509" mass="59324">MTDDRLAALESIGFTWSISNQKDWHQMFAELKKYYSEHNNTLVPAVFPSNPKLPMWVTKQREHYEQYAQRNIEGGGKTSQIVSTRIALLESINFAWTLSSAEVTWQDMFEELQQYRKEKGDYLVPYNYPPNPKLGRWVDNQRQAYKRHIAQNNPCAMPKNRITALESIGFVWSNKIKGVHPMESTWQAMFAELSTYKKENGDCLVPYNYQLNPKMGRWVGKQRENYKKRMDGKGCPITLDRVKALESIDFVWSAAKPNRKPFEDMVTELKEYHKQHGNSLVPRNYPMNPALGRWVKEQRKYYKLRLRGKQSPMSDIRMKSLEALDFKWSVTERQAWKASWDDMCEALRLHSEKYGNCHIPKVFPGNPRLGRWCDKQRHHYKKHIEGKPSPLTATRVTALQELNFVWFDVDLKLKEHRIAQMLIPRVTYSNLQRENTALKRKAAFNDSAAENLKQTMADVKKLTAEVEVLKKNLSDFEALLGDKKVNDHSSENDSTGGKISTEVKPTKDV</sequence>
<proteinExistence type="predicted"/>
<dbReference type="EMBL" id="HBEL01015956">
    <property type="protein sequence ID" value="CAD8411494.1"/>
    <property type="molecule type" value="Transcribed_RNA"/>
</dbReference>